<dbReference type="InterPro" id="IPR035802">
    <property type="entry name" value="ENTH/VHS_tepsin"/>
</dbReference>
<comment type="subcellular location">
    <subcellularLocation>
        <location evidence="1">Cytoplasmic vesicle</location>
    </subcellularLocation>
    <subcellularLocation>
        <location evidence="2">Golgi apparatus</location>
    </subcellularLocation>
</comment>
<dbReference type="SMART" id="SM00288">
    <property type="entry name" value="VHS"/>
    <property type="match status" value="1"/>
</dbReference>
<name>A0A5D2FKF5_GOSDA</name>
<dbReference type="GO" id="GO:0032588">
    <property type="term" value="C:trans-Golgi network membrane"/>
    <property type="evidence" value="ECO:0007669"/>
    <property type="project" value="TreeGrafter"/>
</dbReference>
<dbReference type="GO" id="GO:0035091">
    <property type="term" value="F:phosphatidylinositol binding"/>
    <property type="evidence" value="ECO:0007669"/>
    <property type="project" value="InterPro"/>
</dbReference>
<dbReference type="InterPro" id="IPR008942">
    <property type="entry name" value="ENTH_VHS"/>
</dbReference>
<organism evidence="7 8">
    <name type="scientific">Gossypium darwinii</name>
    <name type="common">Darwin's cotton</name>
    <name type="synonym">Gossypium barbadense var. darwinii</name>
    <dbReference type="NCBI Taxonomy" id="34276"/>
    <lineage>
        <taxon>Eukaryota</taxon>
        <taxon>Viridiplantae</taxon>
        <taxon>Streptophyta</taxon>
        <taxon>Embryophyta</taxon>
        <taxon>Tracheophyta</taxon>
        <taxon>Spermatophyta</taxon>
        <taxon>Magnoliopsida</taxon>
        <taxon>eudicotyledons</taxon>
        <taxon>Gunneridae</taxon>
        <taxon>Pentapetalae</taxon>
        <taxon>rosids</taxon>
        <taxon>malvids</taxon>
        <taxon>Malvales</taxon>
        <taxon>Malvaceae</taxon>
        <taxon>Malvoideae</taxon>
        <taxon>Gossypium</taxon>
    </lineage>
</organism>
<feature type="compositionally biased region" description="Basic and acidic residues" evidence="5">
    <location>
        <begin position="225"/>
        <end position="248"/>
    </location>
</feature>
<dbReference type="PANTHER" id="PTHR21514:SF0">
    <property type="entry name" value="AP-4 COMPLEX ACCESSORY SUBUNIT TEPSIN"/>
    <property type="match status" value="1"/>
</dbReference>
<proteinExistence type="predicted"/>
<dbReference type="CDD" id="cd03572">
    <property type="entry name" value="ENTH_like_Tepsin"/>
    <property type="match status" value="1"/>
</dbReference>
<evidence type="ECO:0000256" key="2">
    <source>
        <dbReference type="ARBA" id="ARBA00004555"/>
    </source>
</evidence>
<dbReference type="Proteomes" id="UP000323506">
    <property type="component" value="Chromosome A08"/>
</dbReference>
<dbReference type="AlphaFoldDB" id="A0A5D2FKF5"/>
<dbReference type="Gene3D" id="1.25.40.90">
    <property type="match status" value="1"/>
</dbReference>
<evidence type="ECO:0000256" key="3">
    <source>
        <dbReference type="ARBA" id="ARBA00023034"/>
    </source>
</evidence>
<accession>A0A5D2FKF5</accession>
<evidence type="ECO:0000313" key="8">
    <source>
        <dbReference type="Proteomes" id="UP000323506"/>
    </source>
</evidence>
<dbReference type="GO" id="GO:0031410">
    <property type="term" value="C:cytoplasmic vesicle"/>
    <property type="evidence" value="ECO:0007669"/>
    <property type="project" value="UniProtKB-SubCell"/>
</dbReference>
<gene>
    <name evidence="7" type="ORF">ES288_A08G120400v1</name>
</gene>
<dbReference type="GO" id="GO:0043130">
    <property type="term" value="F:ubiquitin binding"/>
    <property type="evidence" value="ECO:0007669"/>
    <property type="project" value="InterPro"/>
</dbReference>
<feature type="compositionally biased region" description="Polar residues" evidence="5">
    <location>
        <begin position="206"/>
        <end position="217"/>
    </location>
</feature>
<dbReference type="SUPFAM" id="SSF48464">
    <property type="entry name" value="ENTH/VHS domain"/>
    <property type="match status" value="1"/>
</dbReference>
<evidence type="ECO:0000259" key="6">
    <source>
        <dbReference type="SMART" id="SM00288"/>
    </source>
</evidence>
<evidence type="ECO:0000256" key="4">
    <source>
        <dbReference type="ARBA" id="ARBA00023329"/>
    </source>
</evidence>
<feature type="domain" description="VHS" evidence="6">
    <location>
        <begin position="13"/>
        <end position="139"/>
    </location>
</feature>
<evidence type="ECO:0000256" key="5">
    <source>
        <dbReference type="SAM" id="MobiDB-lite"/>
    </source>
</evidence>
<feature type="region of interest" description="Disordered" evidence="5">
    <location>
        <begin position="206"/>
        <end position="248"/>
    </location>
</feature>
<keyword evidence="3" id="KW-0333">Golgi apparatus</keyword>
<protein>
    <recommendedName>
        <fullName evidence="6">VHS domain-containing protein</fullName>
    </recommendedName>
</protein>
<dbReference type="InterPro" id="IPR039273">
    <property type="entry name" value="TEPSIN"/>
</dbReference>
<reference evidence="7 8" key="1">
    <citation type="submission" date="2019-06" db="EMBL/GenBank/DDBJ databases">
        <title>WGS assembly of Gossypium darwinii.</title>
        <authorList>
            <person name="Chen Z.J."/>
            <person name="Sreedasyam A."/>
            <person name="Ando A."/>
            <person name="Song Q."/>
            <person name="De L."/>
            <person name="Hulse-Kemp A."/>
            <person name="Ding M."/>
            <person name="Ye W."/>
            <person name="Kirkbride R."/>
            <person name="Jenkins J."/>
            <person name="Plott C."/>
            <person name="Lovell J."/>
            <person name="Lin Y.-M."/>
            <person name="Vaughn R."/>
            <person name="Liu B."/>
            <person name="Li W."/>
            <person name="Simpson S."/>
            <person name="Scheffler B."/>
            <person name="Saski C."/>
            <person name="Grover C."/>
            <person name="Hu G."/>
            <person name="Conover J."/>
            <person name="Carlson J."/>
            <person name="Shu S."/>
            <person name="Boston L."/>
            <person name="Williams M."/>
            <person name="Peterson D."/>
            <person name="Mcgee K."/>
            <person name="Jones D."/>
            <person name="Wendel J."/>
            <person name="Stelly D."/>
            <person name="Grimwood J."/>
            <person name="Schmutz J."/>
        </authorList>
    </citation>
    <scope>NUCLEOTIDE SEQUENCE [LARGE SCALE GENOMIC DNA]</scope>
    <source>
        <strain evidence="7">1808015.09</strain>
    </source>
</reference>
<dbReference type="InterPro" id="IPR002014">
    <property type="entry name" value="VHS_dom"/>
</dbReference>
<sequence>MDSSKRTVESYWRLRMIDSATSNEDKVTPVYKLDEIAELLRSSHVSIVKVVTEFILKRLNHKSPIIKQKALRLIKYVVGRGTQIAMRQLLHYKGEPDPLKGDALNKAVRDNAQETISAIFTKDNNSSKPLPADDLNKRIQGFGNTNFETPVDDKKSILSEFVGIGCASIKQGISSFTQVHSFRKNDNGNNKEIDNSDRYEPVVLPSDTQEVSMNTASEPLGQDLGEYKTETKNEESSSNHSETKTREERLLETIVTSGGVRLQSTRDAIQSFLVEAAKLDVLALSHALESKLLSPIWQNKDAILRWSESPQTSLREKANKVLILLNREQIGGLASHSENSLNAETPVQMSDLIDTGDQDDCNELDNSIKNQHDQKTPNLTVNPLMDELLVDDLGAGLSTREQKNDDDPFADSVVDGNSMAANRKSEVIDIFGTNSEALLENQKNSISGIMTGLSMNDNSSNLKQKGISSETRPGNIFSNFSNQASSDALSGFHGSKPLG</sequence>
<keyword evidence="8" id="KW-1185">Reference proteome</keyword>
<keyword evidence="4" id="KW-0968">Cytoplasmic vesicle</keyword>
<evidence type="ECO:0000256" key="1">
    <source>
        <dbReference type="ARBA" id="ARBA00004541"/>
    </source>
</evidence>
<feature type="region of interest" description="Disordered" evidence="5">
    <location>
        <begin position="460"/>
        <end position="482"/>
    </location>
</feature>
<dbReference type="PANTHER" id="PTHR21514">
    <property type="entry name" value="AP-4 COMPLEX ACCESSORY SUBUNIT TEPSIN"/>
    <property type="match status" value="1"/>
</dbReference>
<evidence type="ECO:0000313" key="7">
    <source>
        <dbReference type="EMBL" id="TYH05962.1"/>
    </source>
</evidence>
<dbReference type="EMBL" id="CM017695">
    <property type="protein sequence ID" value="TYH05962.1"/>
    <property type="molecule type" value="Genomic_DNA"/>
</dbReference>